<evidence type="ECO:0000256" key="1">
    <source>
        <dbReference type="ARBA" id="ARBA00009437"/>
    </source>
</evidence>
<dbReference type="Gene3D" id="1.10.10.10">
    <property type="entry name" value="Winged helix-like DNA-binding domain superfamily/Winged helix DNA-binding domain"/>
    <property type="match status" value="1"/>
</dbReference>
<name>A0ABW2Q8D5_9MICO</name>
<evidence type="ECO:0000313" key="6">
    <source>
        <dbReference type="EMBL" id="MFC7405770.1"/>
    </source>
</evidence>
<dbReference type="CDD" id="cd08423">
    <property type="entry name" value="PBP2_LTTR_like_6"/>
    <property type="match status" value="1"/>
</dbReference>
<reference evidence="7" key="1">
    <citation type="journal article" date="2019" name="Int. J. Syst. Evol. Microbiol.">
        <title>The Global Catalogue of Microorganisms (GCM) 10K type strain sequencing project: providing services to taxonomists for standard genome sequencing and annotation.</title>
        <authorList>
            <consortium name="The Broad Institute Genomics Platform"/>
            <consortium name="The Broad Institute Genome Sequencing Center for Infectious Disease"/>
            <person name="Wu L."/>
            <person name="Ma J."/>
        </authorList>
    </citation>
    <scope>NUCLEOTIDE SEQUENCE [LARGE SCALE GENOMIC DNA]</scope>
    <source>
        <strain evidence="7">JCM 1490</strain>
    </source>
</reference>
<feature type="domain" description="HTH lysR-type" evidence="5">
    <location>
        <begin position="3"/>
        <end position="60"/>
    </location>
</feature>
<keyword evidence="2" id="KW-0805">Transcription regulation</keyword>
<dbReference type="SUPFAM" id="SSF46785">
    <property type="entry name" value="Winged helix' DNA-binding domain"/>
    <property type="match status" value="1"/>
</dbReference>
<organism evidence="6 7">
    <name type="scientific">Georgenia alba</name>
    <dbReference type="NCBI Taxonomy" id="2233858"/>
    <lineage>
        <taxon>Bacteria</taxon>
        <taxon>Bacillati</taxon>
        <taxon>Actinomycetota</taxon>
        <taxon>Actinomycetes</taxon>
        <taxon>Micrococcales</taxon>
        <taxon>Bogoriellaceae</taxon>
        <taxon>Georgenia</taxon>
    </lineage>
</organism>
<proteinExistence type="inferred from homology"/>
<comment type="similarity">
    <text evidence="1">Belongs to the LysR transcriptional regulatory family.</text>
</comment>
<dbReference type="InterPro" id="IPR036388">
    <property type="entry name" value="WH-like_DNA-bd_sf"/>
</dbReference>
<dbReference type="PROSITE" id="PS50931">
    <property type="entry name" value="HTH_LYSR"/>
    <property type="match status" value="1"/>
</dbReference>
<dbReference type="InterPro" id="IPR005119">
    <property type="entry name" value="LysR_subst-bd"/>
</dbReference>
<dbReference type="Pfam" id="PF00126">
    <property type="entry name" value="HTH_1"/>
    <property type="match status" value="1"/>
</dbReference>
<dbReference type="InterPro" id="IPR036390">
    <property type="entry name" value="WH_DNA-bd_sf"/>
</dbReference>
<dbReference type="Gene3D" id="3.40.190.10">
    <property type="entry name" value="Periplasmic binding protein-like II"/>
    <property type="match status" value="2"/>
</dbReference>
<dbReference type="EMBL" id="JBHTCQ010000002">
    <property type="protein sequence ID" value="MFC7405770.1"/>
    <property type="molecule type" value="Genomic_DNA"/>
</dbReference>
<comment type="caution">
    <text evidence="6">The sequence shown here is derived from an EMBL/GenBank/DDBJ whole genome shotgun (WGS) entry which is preliminary data.</text>
</comment>
<evidence type="ECO:0000256" key="4">
    <source>
        <dbReference type="ARBA" id="ARBA00023163"/>
    </source>
</evidence>
<evidence type="ECO:0000313" key="7">
    <source>
        <dbReference type="Proteomes" id="UP001596455"/>
    </source>
</evidence>
<dbReference type="RefSeq" id="WP_382394508.1">
    <property type="nucleotide sequence ID" value="NZ_JBHTCQ010000002.1"/>
</dbReference>
<gene>
    <name evidence="6" type="ORF">ACFQQL_11670</name>
</gene>
<dbReference type="Proteomes" id="UP001596455">
    <property type="component" value="Unassembled WGS sequence"/>
</dbReference>
<dbReference type="InterPro" id="IPR000847">
    <property type="entry name" value="LysR_HTH_N"/>
</dbReference>
<evidence type="ECO:0000256" key="3">
    <source>
        <dbReference type="ARBA" id="ARBA00023125"/>
    </source>
</evidence>
<dbReference type="Pfam" id="PF03466">
    <property type="entry name" value="LysR_substrate"/>
    <property type="match status" value="1"/>
</dbReference>
<keyword evidence="3" id="KW-0238">DNA-binding</keyword>
<dbReference type="PANTHER" id="PTHR30346">
    <property type="entry name" value="TRANSCRIPTIONAL DUAL REGULATOR HCAR-RELATED"/>
    <property type="match status" value="1"/>
</dbReference>
<accession>A0ABW2Q8D5</accession>
<protein>
    <submittedName>
        <fullName evidence="6">LysR family transcriptional regulator</fullName>
    </submittedName>
</protein>
<keyword evidence="4" id="KW-0804">Transcription</keyword>
<evidence type="ECO:0000259" key="5">
    <source>
        <dbReference type="PROSITE" id="PS50931"/>
    </source>
</evidence>
<sequence length="312" mass="33657">MALDPTTLRTLAAVIRGGSFAAAGRELGYTASAVSQQMSALERLLGLQLFERQARGVTSTEAAQYLYERAGELLDLVDQLEGDAERLAAAQAGRLRIGSFASAGAPIVAQVIARFLVRRRDVEISLDEGEPHELFPRVVDGDLDVALGFRYDLVATAWPRDVQLTHLMVEDVHVIAPRKHRLARRDGVDLSELARERWIANTEDTAASRCLVALGASEGFTPHIAFRSNSFATVRGFVAAGLGVAMIPNLAHEPDEAIATLPITRRLPQRKIVAATRKVHDNPLTNAFLAAIRHVTASMTSTPVAPGAISDS</sequence>
<dbReference type="PANTHER" id="PTHR30346:SF29">
    <property type="entry name" value="LYSR SUBSTRATE-BINDING"/>
    <property type="match status" value="1"/>
</dbReference>
<dbReference type="SUPFAM" id="SSF53850">
    <property type="entry name" value="Periplasmic binding protein-like II"/>
    <property type="match status" value="1"/>
</dbReference>
<keyword evidence="7" id="KW-1185">Reference proteome</keyword>
<evidence type="ECO:0000256" key="2">
    <source>
        <dbReference type="ARBA" id="ARBA00023015"/>
    </source>
</evidence>